<evidence type="ECO:0000313" key="9">
    <source>
        <dbReference type="Proteomes" id="UP001515683"/>
    </source>
</evidence>
<gene>
    <name evidence="8" type="ORF">F3J40_07990</name>
</gene>
<dbReference type="Gene3D" id="3.40.640.10">
    <property type="entry name" value="Type I PLP-dependent aspartate aminotransferase-like (Major domain)"/>
    <property type="match status" value="1"/>
</dbReference>
<dbReference type="Pfam" id="PF00155">
    <property type="entry name" value="Aminotran_1_2"/>
    <property type="match status" value="1"/>
</dbReference>
<reference evidence="8 9" key="1">
    <citation type="journal article" date="2019" name="bioRxiv">
        <title>Bacteria contribute to plant secondary compound degradation in a generalist herbivore system.</title>
        <authorList>
            <person name="Francoeur C.B."/>
            <person name="Khadempour L."/>
            <person name="Moreira-Soto R.D."/>
            <person name="Gotting K."/>
            <person name="Book A.J."/>
            <person name="Pinto-Tomas A.A."/>
            <person name="Keefover-Ring K."/>
            <person name="Currie C.R."/>
        </authorList>
    </citation>
    <scope>NUCLEOTIDE SEQUENCE [LARGE SCALE GENOMIC DNA]</scope>
    <source>
        <strain evidence="8">Acro-835</strain>
    </source>
</reference>
<dbReference type="CDD" id="cd00609">
    <property type="entry name" value="AAT_like"/>
    <property type="match status" value="1"/>
</dbReference>
<protein>
    <recommendedName>
        <fullName evidence="6">Aminotransferase</fullName>
        <ecNumber evidence="6">2.6.1.-</ecNumber>
    </recommendedName>
</protein>
<dbReference type="Proteomes" id="UP001515683">
    <property type="component" value="Unassembled WGS sequence"/>
</dbReference>
<keyword evidence="3 6" id="KW-0032">Aminotransferase</keyword>
<keyword evidence="5" id="KW-0663">Pyridoxal phosphate</keyword>
<organism evidence="8 9">
    <name type="scientific">Candidatus Pantoea multigeneris</name>
    <dbReference type="NCBI Taxonomy" id="2608357"/>
    <lineage>
        <taxon>Bacteria</taxon>
        <taxon>Pseudomonadati</taxon>
        <taxon>Pseudomonadota</taxon>
        <taxon>Gammaproteobacteria</taxon>
        <taxon>Enterobacterales</taxon>
        <taxon>Erwiniaceae</taxon>
        <taxon>Pantoea</taxon>
    </lineage>
</organism>
<evidence type="ECO:0000256" key="6">
    <source>
        <dbReference type="RuleBase" id="RU000481"/>
    </source>
</evidence>
<dbReference type="InterPro" id="IPR015424">
    <property type="entry name" value="PyrdxlP-dep_Trfase"/>
</dbReference>
<dbReference type="PANTHER" id="PTHR46383:SF1">
    <property type="entry name" value="ASPARTATE AMINOTRANSFERASE"/>
    <property type="match status" value="1"/>
</dbReference>
<sequence>MAVSQAAKEMTRQGINVVDLSLGEPDFDTPQNIISAAIQGMQTGKTRYTASAGMPELKEVIVQKLAQDNGLTYTADEITVGNGAKQIIFNALMGTLEEGDEVVILAPYFVSYPDLIKLHGGVPRIVTCRAENDFRPTREDLAAAINEKTRWIMLNTPSNPSGAVLSQADFRMIGDVVRPFSNLLVMSDEIYEKIVFEGTEFVSFGQACPDLRDRTLIINGVSKSYAMTGWRIGYGAGPAGLIQVMNKLQSQSTTNACSISQVASAEAISGNQDFVEHCRIQYQIRRDLMLAELQAIPQLKAFSPEGAFYLFADCGALIGKSTPAGKTLRNDADVATYFLTEAHVACVPGAAYGLEPFVRFSFATSEEQIRLAVKQLAAAITKLV</sequence>
<dbReference type="InterPro" id="IPR015422">
    <property type="entry name" value="PyrdxlP-dep_Trfase_small"/>
</dbReference>
<evidence type="ECO:0000256" key="4">
    <source>
        <dbReference type="ARBA" id="ARBA00022679"/>
    </source>
</evidence>
<evidence type="ECO:0000256" key="1">
    <source>
        <dbReference type="ARBA" id="ARBA00001933"/>
    </source>
</evidence>
<dbReference type="InterPro" id="IPR015421">
    <property type="entry name" value="PyrdxlP-dep_Trfase_major"/>
</dbReference>
<dbReference type="EMBL" id="VWXF01000002">
    <property type="protein sequence ID" value="NIF21537.1"/>
    <property type="molecule type" value="Genomic_DNA"/>
</dbReference>
<dbReference type="GO" id="GO:0008483">
    <property type="term" value="F:transaminase activity"/>
    <property type="evidence" value="ECO:0007669"/>
    <property type="project" value="UniProtKB-KW"/>
</dbReference>
<dbReference type="EC" id="2.6.1.-" evidence="6"/>
<feature type="domain" description="Aminotransferase class I/classII large" evidence="7">
    <location>
        <begin position="16"/>
        <end position="375"/>
    </location>
</feature>
<keyword evidence="9" id="KW-1185">Reference proteome</keyword>
<proteinExistence type="inferred from homology"/>
<evidence type="ECO:0000256" key="2">
    <source>
        <dbReference type="ARBA" id="ARBA00007441"/>
    </source>
</evidence>
<evidence type="ECO:0000256" key="5">
    <source>
        <dbReference type="ARBA" id="ARBA00022898"/>
    </source>
</evidence>
<dbReference type="InterPro" id="IPR004838">
    <property type="entry name" value="NHTrfase_class1_PyrdxlP-BS"/>
</dbReference>
<name>A0ABX0R8X6_9GAMM</name>
<keyword evidence="4 6" id="KW-0808">Transferase</keyword>
<comment type="cofactor">
    <cofactor evidence="1 6">
        <name>pyridoxal 5'-phosphate</name>
        <dbReference type="ChEBI" id="CHEBI:597326"/>
    </cofactor>
</comment>
<dbReference type="PANTHER" id="PTHR46383">
    <property type="entry name" value="ASPARTATE AMINOTRANSFERASE"/>
    <property type="match status" value="1"/>
</dbReference>
<comment type="similarity">
    <text evidence="2 6">Belongs to the class-I pyridoxal-phosphate-dependent aminotransferase family.</text>
</comment>
<evidence type="ECO:0000256" key="3">
    <source>
        <dbReference type="ARBA" id="ARBA00022576"/>
    </source>
</evidence>
<dbReference type="Gene3D" id="3.90.1150.10">
    <property type="entry name" value="Aspartate Aminotransferase, domain 1"/>
    <property type="match status" value="1"/>
</dbReference>
<dbReference type="PROSITE" id="PS00105">
    <property type="entry name" value="AA_TRANSFER_CLASS_1"/>
    <property type="match status" value="1"/>
</dbReference>
<dbReference type="SUPFAM" id="SSF53383">
    <property type="entry name" value="PLP-dependent transferases"/>
    <property type="match status" value="1"/>
</dbReference>
<comment type="caution">
    <text evidence="8">The sequence shown here is derived from an EMBL/GenBank/DDBJ whole genome shotgun (WGS) entry which is preliminary data.</text>
</comment>
<evidence type="ECO:0000259" key="7">
    <source>
        <dbReference type="Pfam" id="PF00155"/>
    </source>
</evidence>
<evidence type="ECO:0000313" key="8">
    <source>
        <dbReference type="EMBL" id="NIF21537.1"/>
    </source>
</evidence>
<dbReference type="InterPro" id="IPR050596">
    <property type="entry name" value="AspAT/PAT-like"/>
</dbReference>
<dbReference type="InterPro" id="IPR004839">
    <property type="entry name" value="Aminotransferase_I/II_large"/>
</dbReference>
<accession>A0ABX0R8X6</accession>